<dbReference type="EMBL" id="LANI01000018">
    <property type="protein sequence ID" value="KKJ76673.1"/>
    <property type="molecule type" value="Genomic_DNA"/>
</dbReference>
<reference evidence="1 2" key="1">
    <citation type="submission" date="2015-03" db="EMBL/GenBank/DDBJ databases">
        <title>Genome sequence of Kiloniella sp. P1-1, isolated from the gut microflora of Pacific white shrimp, Penaeus vannamei.</title>
        <authorList>
            <person name="Shao Z."/>
            <person name="Wang L."/>
            <person name="Li X."/>
        </authorList>
    </citation>
    <scope>NUCLEOTIDE SEQUENCE [LARGE SCALE GENOMIC DNA]</scope>
    <source>
        <strain evidence="1 2">P1-1</strain>
    </source>
</reference>
<protein>
    <submittedName>
        <fullName evidence="1">Uncharacterized protein</fullName>
    </submittedName>
</protein>
<keyword evidence="2" id="KW-1185">Reference proteome</keyword>
<gene>
    <name evidence="1" type="ORF">WH95_12455</name>
</gene>
<dbReference type="AlphaFoldDB" id="A0A0M2RAN6"/>
<proteinExistence type="predicted"/>
<organism evidence="1 2">
    <name type="scientific">Kiloniella litopenaei</name>
    <dbReference type="NCBI Taxonomy" id="1549748"/>
    <lineage>
        <taxon>Bacteria</taxon>
        <taxon>Pseudomonadati</taxon>
        <taxon>Pseudomonadota</taxon>
        <taxon>Alphaproteobacteria</taxon>
        <taxon>Rhodospirillales</taxon>
        <taxon>Kiloniellaceae</taxon>
        <taxon>Kiloniella</taxon>
    </lineage>
</organism>
<sequence length="135" mass="15525">MGWDGHKFTNLQGVIGANSGYSIVKDLKNRGIKVEEARSTRNNFTKLKNGRIDGVADQGIVADAYIHKNKINNIVKINKPIATKDYFLIFSHVFSDQNPTLRDKIWDEISEHRDELSKKFMPRYLEEYQLQPGTN</sequence>
<evidence type="ECO:0000313" key="1">
    <source>
        <dbReference type="EMBL" id="KKJ76673.1"/>
    </source>
</evidence>
<evidence type="ECO:0000313" key="2">
    <source>
        <dbReference type="Proteomes" id="UP000034491"/>
    </source>
</evidence>
<accession>A0A0M2RAN6</accession>
<dbReference type="Proteomes" id="UP000034491">
    <property type="component" value="Unassembled WGS sequence"/>
</dbReference>
<dbReference type="Gene3D" id="3.40.190.10">
    <property type="entry name" value="Periplasmic binding protein-like II"/>
    <property type="match status" value="2"/>
</dbReference>
<name>A0A0M2RAN6_9PROT</name>
<dbReference type="SUPFAM" id="SSF53850">
    <property type="entry name" value="Periplasmic binding protein-like II"/>
    <property type="match status" value="1"/>
</dbReference>
<dbReference type="STRING" id="1549748.WH95_12455"/>
<comment type="caution">
    <text evidence="1">The sequence shown here is derived from an EMBL/GenBank/DDBJ whole genome shotgun (WGS) entry which is preliminary data.</text>
</comment>